<dbReference type="PANTHER" id="PTHR12357">
    <property type="entry name" value="YTH YT521-B HOMOLOGY DOMAIN-CONTAINING"/>
    <property type="match status" value="1"/>
</dbReference>
<dbReference type="Gene3D" id="3.10.590.10">
    <property type="entry name" value="ph1033 like domains"/>
    <property type="match status" value="1"/>
</dbReference>
<proteinExistence type="inferred from homology"/>
<feature type="compositionally biased region" description="Polar residues" evidence="2">
    <location>
        <begin position="160"/>
        <end position="174"/>
    </location>
</feature>
<dbReference type="GO" id="GO:1990247">
    <property type="term" value="F:N6-methyladenosine-containing RNA reader activity"/>
    <property type="evidence" value="ECO:0007669"/>
    <property type="project" value="UniProtKB-UniRule"/>
</dbReference>
<dbReference type="Proteomes" id="UP000525078">
    <property type="component" value="Unassembled WGS sequence"/>
</dbReference>
<accession>A0A7J6DYJ2</accession>
<dbReference type="InterPro" id="IPR007275">
    <property type="entry name" value="YTH_domain"/>
</dbReference>
<feature type="compositionally biased region" description="Polar residues" evidence="2">
    <location>
        <begin position="182"/>
        <end position="191"/>
    </location>
</feature>
<evidence type="ECO:0000313" key="4">
    <source>
        <dbReference type="EMBL" id="KAF4350539.1"/>
    </source>
</evidence>
<organism evidence="4 5">
    <name type="scientific">Cannabis sativa</name>
    <name type="common">Hemp</name>
    <name type="synonym">Marijuana</name>
    <dbReference type="NCBI Taxonomy" id="3483"/>
    <lineage>
        <taxon>Eukaryota</taxon>
        <taxon>Viridiplantae</taxon>
        <taxon>Streptophyta</taxon>
        <taxon>Embryophyta</taxon>
        <taxon>Tracheophyta</taxon>
        <taxon>Spermatophyta</taxon>
        <taxon>Magnoliopsida</taxon>
        <taxon>eudicotyledons</taxon>
        <taxon>Gunneridae</taxon>
        <taxon>Pentapetalae</taxon>
        <taxon>rosids</taxon>
        <taxon>fabids</taxon>
        <taxon>Rosales</taxon>
        <taxon>Cannabaceae</taxon>
        <taxon>Cannabis</taxon>
    </lineage>
</organism>
<keyword evidence="1" id="KW-0694">RNA-binding</keyword>
<comment type="caution">
    <text evidence="4">The sequence shown here is derived from an EMBL/GenBank/DDBJ whole genome shotgun (WGS) entry which is preliminary data.</text>
</comment>
<evidence type="ECO:0000256" key="1">
    <source>
        <dbReference type="RuleBase" id="RU369095"/>
    </source>
</evidence>
<evidence type="ECO:0000256" key="2">
    <source>
        <dbReference type="SAM" id="MobiDB-lite"/>
    </source>
</evidence>
<evidence type="ECO:0000259" key="3">
    <source>
        <dbReference type="PROSITE" id="PS50882"/>
    </source>
</evidence>
<feature type="compositionally biased region" description="Polar residues" evidence="2">
    <location>
        <begin position="205"/>
        <end position="217"/>
    </location>
</feature>
<dbReference type="PROSITE" id="PS50882">
    <property type="entry name" value="YTH"/>
    <property type="match status" value="1"/>
</dbReference>
<dbReference type="PANTHER" id="PTHR12357:SF92">
    <property type="entry name" value="YTH DOMAIN-CONTAINING FAMILY PROTEIN"/>
    <property type="match status" value="1"/>
</dbReference>
<evidence type="ECO:0000313" key="5">
    <source>
        <dbReference type="Proteomes" id="UP000525078"/>
    </source>
</evidence>
<feature type="compositionally biased region" description="Low complexity" evidence="2">
    <location>
        <begin position="192"/>
        <end position="204"/>
    </location>
</feature>
<comment type="function">
    <text evidence="1">Specifically recognizes and binds N6-methyladenosine (m6A)-containing RNAs, and regulates mRNA stability. M6A is a modification present at internal sites of mRNAs and some non-coding RNAs and plays a role in mRNA stability and processing.</text>
</comment>
<protein>
    <recommendedName>
        <fullName evidence="1">YTH domain-containing family protein</fullName>
    </recommendedName>
</protein>
<dbReference type="GO" id="GO:0005737">
    <property type="term" value="C:cytoplasm"/>
    <property type="evidence" value="ECO:0007669"/>
    <property type="project" value="TreeGrafter"/>
</dbReference>
<feature type="region of interest" description="Disordered" evidence="2">
    <location>
        <begin position="160"/>
        <end position="258"/>
    </location>
</feature>
<feature type="compositionally biased region" description="Polar residues" evidence="2">
    <location>
        <begin position="225"/>
        <end position="252"/>
    </location>
</feature>
<name>A0A7J6DYJ2_CANSA</name>
<reference evidence="4 5" key="1">
    <citation type="journal article" date="2020" name="bioRxiv">
        <title>Sequence and annotation of 42 cannabis genomes reveals extensive copy number variation in cannabinoid synthesis and pathogen resistance genes.</title>
        <authorList>
            <person name="Mckernan K.J."/>
            <person name="Helbert Y."/>
            <person name="Kane L.T."/>
            <person name="Ebling H."/>
            <person name="Zhang L."/>
            <person name="Liu B."/>
            <person name="Eaton Z."/>
            <person name="Mclaughlin S."/>
            <person name="Kingan S."/>
            <person name="Baybayan P."/>
            <person name="Concepcion G."/>
            <person name="Jordan M."/>
            <person name="Riva A."/>
            <person name="Barbazuk W."/>
            <person name="Harkins T."/>
        </authorList>
    </citation>
    <scope>NUCLEOTIDE SEQUENCE [LARGE SCALE GENOMIC DNA]</scope>
    <source>
        <strain evidence="5">cv. Jamaican Lion 4</strain>
        <tissue evidence="4">Leaf</tissue>
    </source>
</reference>
<gene>
    <name evidence="4" type="ORF">F8388_015000</name>
</gene>
<dbReference type="GO" id="GO:0003729">
    <property type="term" value="F:mRNA binding"/>
    <property type="evidence" value="ECO:0007669"/>
    <property type="project" value="UniProtKB-UniRule"/>
</dbReference>
<dbReference type="EMBL" id="JAATIP010000365">
    <property type="protein sequence ID" value="KAF4350539.1"/>
    <property type="molecule type" value="Genomic_DNA"/>
</dbReference>
<sequence length="762" mass="84387">MYHVPRNGNDENYMIQGMDPNMRLTSPFEQVEAMYNEGAPEFVVDQGLVYPAATGYGYYCTGFESPGEWEDQRRIFGVDGPEIQYTGAQNESFPYVYYTPTYGYAQTPYNPYNPYIPGAVMGVDGSFVGAQQYYSVSPYNQNATSPAYFPLVLQSDMIPSNTPESMVDTGASNRSDVRGSKHNFNSTSGAFSNSTKSTSNMKNSLTIISEGQKSSVGPSKHATSKGVSNSNYPSPASSHVLQGRNSSSSTQPVDFIPNGKILSHQNHVKVTVPGNNSLSDFGTVTHGRATVAKLRPKVNVGRSMNDIDSGLDSLGEQNRGPRISRSKNELAVKAYTTRAGGANAQGNIIIYTDQYNTDDFPVDYTDAKFFVIKSYSEDDVHKSIKYNVWSSTPHGNKKLSIAYEEAQRIAAGKPKGCPIFLFFSVNVSGQFCGVAEMIGPVDFNRDMDFWQQDKWSGSFPVKWHIIKDVPNTSLRHIILENNENKPVTNSRDTQEIMFKKGIDMLRLFKNHTLKTSLLDDFMYYENRQKLIQEEKARLLVRSFESPYFVPTLGPPRKLNCAVELPPSKIDNVDNPTDDPSNSKKENISSSEPNVTYTLLQNEKKSEKTSVEAAKDNVSTLKIGSLSIIPKPAVDSITSAFDVTVGSVPLKLNGNAESSGILTVGTIPINPKVLMIEKGGLVGRKGTMELEYSYSVVVRGKWVYAACIVLLSLDSQSKYRLNSTHLKYCPRTYGNGQVQFKFQTPTNFGNKTEDLNNYLRFVG</sequence>
<dbReference type="AlphaFoldDB" id="A0A7J6DYJ2"/>
<comment type="similarity">
    <text evidence="1">Belongs to the YTHDF family.</text>
</comment>
<feature type="non-terminal residue" evidence="4">
    <location>
        <position position="762"/>
    </location>
</feature>
<dbReference type="GO" id="GO:0061157">
    <property type="term" value="P:mRNA destabilization"/>
    <property type="evidence" value="ECO:0007669"/>
    <property type="project" value="TreeGrafter"/>
</dbReference>
<dbReference type="Pfam" id="PF04146">
    <property type="entry name" value="YTH"/>
    <property type="match status" value="1"/>
</dbReference>
<feature type="domain" description="YTH" evidence="3">
    <location>
        <begin position="367"/>
        <end position="508"/>
    </location>
</feature>
<dbReference type="CDD" id="cd21134">
    <property type="entry name" value="YTH"/>
    <property type="match status" value="1"/>
</dbReference>
<dbReference type="InterPro" id="IPR045168">
    <property type="entry name" value="YTH_prot"/>
</dbReference>
<feature type="region of interest" description="Disordered" evidence="2">
    <location>
        <begin position="564"/>
        <end position="593"/>
    </location>
</feature>